<evidence type="ECO:0000256" key="3">
    <source>
        <dbReference type="ARBA" id="ARBA00022452"/>
    </source>
</evidence>
<evidence type="ECO:0000256" key="12">
    <source>
        <dbReference type="PROSITE-ProRule" id="PRU01360"/>
    </source>
</evidence>
<dbReference type="InterPro" id="IPR039426">
    <property type="entry name" value="TonB-dep_rcpt-like"/>
</dbReference>
<keyword evidence="9 13" id="KW-0798">TonB box</keyword>
<comment type="subcellular location">
    <subcellularLocation>
        <location evidence="1 12">Cell outer membrane</location>
        <topology evidence="1 12">Multi-pass membrane protein</topology>
    </subcellularLocation>
</comment>
<dbReference type="EMBL" id="CP023737">
    <property type="protein sequence ID" value="ATQ66825.1"/>
    <property type="molecule type" value="Genomic_DNA"/>
</dbReference>
<dbReference type="RefSeq" id="WP_003612739.1">
    <property type="nucleotide sequence ID" value="NZ_CP023737.1"/>
</dbReference>
<feature type="region of interest" description="Disordered" evidence="14">
    <location>
        <begin position="1"/>
        <end position="25"/>
    </location>
</feature>
<dbReference type="InterPro" id="IPR037066">
    <property type="entry name" value="Plug_dom_sf"/>
</dbReference>
<dbReference type="SUPFAM" id="SSF56935">
    <property type="entry name" value="Porins"/>
    <property type="match status" value="1"/>
</dbReference>
<dbReference type="PROSITE" id="PS52016">
    <property type="entry name" value="TONB_DEPENDENT_REC_3"/>
    <property type="match status" value="1"/>
</dbReference>
<keyword evidence="6" id="KW-0732">Signal</keyword>
<keyword evidence="5 12" id="KW-0812">Transmembrane</keyword>
<evidence type="ECO:0000256" key="10">
    <source>
        <dbReference type="ARBA" id="ARBA00023136"/>
    </source>
</evidence>
<evidence type="ECO:0000313" key="17">
    <source>
        <dbReference type="Proteomes" id="UP000230709"/>
    </source>
</evidence>
<keyword evidence="2 12" id="KW-0813">Transport</keyword>
<dbReference type="GO" id="GO:0015344">
    <property type="term" value="F:siderophore uptake transmembrane transporter activity"/>
    <property type="evidence" value="ECO:0007669"/>
    <property type="project" value="TreeGrafter"/>
</dbReference>
<keyword evidence="17" id="KW-1185">Reference proteome</keyword>
<keyword evidence="7" id="KW-0408">Iron</keyword>
<reference evidence="17" key="1">
    <citation type="submission" date="2017-10" db="EMBL/GenBank/DDBJ databases">
        <title>Completed PacBio SMRT sequence of Methylosinus trichosporium OB3b reveals presence of a third large plasmid.</title>
        <authorList>
            <person name="Charles T.C."/>
            <person name="Lynch M.D.J."/>
            <person name="Heil J.R."/>
            <person name="Cheng J."/>
        </authorList>
    </citation>
    <scope>NUCLEOTIDE SEQUENCE [LARGE SCALE GENOMIC DNA]</scope>
    <source>
        <strain evidence="17">OB3b</strain>
    </source>
</reference>
<evidence type="ECO:0000256" key="2">
    <source>
        <dbReference type="ARBA" id="ARBA00022448"/>
    </source>
</evidence>
<comment type="similarity">
    <text evidence="12 13">Belongs to the TonB-dependent receptor family.</text>
</comment>
<dbReference type="InterPro" id="IPR000531">
    <property type="entry name" value="Beta-barrel_TonB"/>
</dbReference>
<gene>
    <name evidence="16" type="ORF">CQW49_02130</name>
</gene>
<dbReference type="InterPro" id="IPR012910">
    <property type="entry name" value="Plug_dom"/>
</dbReference>
<dbReference type="Gene3D" id="2.170.130.10">
    <property type="entry name" value="TonB-dependent receptor, plug domain"/>
    <property type="match status" value="1"/>
</dbReference>
<evidence type="ECO:0000256" key="4">
    <source>
        <dbReference type="ARBA" id="ARBA00022496"/>
    </source>
</evidence>
<sequence>MLEVGHWQGQDEQAMARNKRRGRGAHMSSTAIALALSVMSMGADAPVHPAQASISPHERNGDLREYHIPAGSMESALAAFADRSELHVVFDIRLTESIRTRGVSGSYSVIEGLERLLSGTGLTYRLSSNGRSVSIILAQAATGAMSDAVDAAALPPIDIGAEERKRVSGSSSAPGFDAARAREPIYRDPPGQTVTTVDHRFLETTPLATVQEMLQYSPGVSLGQGTIPRELMPSIRGSGNRLGTTYPFSVRNIMMLEDGFPIVTADGNGRTDMLDPHAFSGIDVYRGPSSAMFGNHAYGGAFNFRSFTGAEIDGAETGSEFGSFGYINNYLRAGRKISDPRLGDFDISLFGSDLRGDGYLARGAHEFEQGKVLATWSPAPTDRLTFKFIFNNSFAEFMNRSSLTQFYTNPYGKSIDCRIATTGNRPYCNNLFVPANGAYTSATSGLVNQSVWQLGTHWHVARDIVGLRYEHDFDNATTWRTQFTYDYQDYINSTWPPPKVGPAFLGGLGGPVAIRGPSYGVNISTDVTNHGALLGLPATHYLGFFYNDLKTVNPLFSQVPDVWGYGATGGGIGNIESYHSNIGLRAREEIALTPQLTAAIGFSANWSRVAGVYTVNNFAITGAALAPTRVGVDNDYWNTAPEASLTWRYSPEWQFRARYATGYGTPNFMYLTNTPTGAGNNASLQAQTNMGVDLGVDFTPTDNLIISLTGYHEWFRNEILTQANGLVSYQLNAPASIHRGFEASVDWRPFDGWRLIGAYSYNDQFFTDFHDNLSATVAYDRAGKRIPNVPMHTLTSRLGYDIPGGDLRGLGAFVEYIYKSDYAIDNANLVTIPSYGLVNLDVHYGREIVGSFLKRFDLYFDVKNLFDRTYVAGANTLANTLIAGTTQQTPAADLANSTGASIIAGSPRAFIGGVKFKF</sequence>
<evidence type="ECO:0000313" key="16">
    <source>
        <dbReference type="EMBL" id="ATQ66825.1"/>
    </source>
</evidence>
<evidence type="ECO:0000256" key="7">
    <source>
        <dbReference type="ARBA" id="ARBA00023004"/>
    </source>
</evidence>
<protein>
    <submittedName>
        <fullName evidence="16">TonB-dependent receptor</fullName>
    </submittedName>
</protein>
<evidence type="ECO:0000256" key="6">
    <source>
        <dbReference type="ARBA" id="ARBA00022729"/>
    </source>
</evidence>
<evidence type="ECO:0000256" key="9">
    <source>
        <dbReference type="ARBA" id="ARBA00023077"/>
    </source>
</evidence>
<dbReference type="Gene3D" id="2.40.170.20">
    <property type="entry name" value="TonB-dependent receptor, beta-barrel domain"/>
    <property type="match status" value="1"/>
</dbReference>
<name>A0A2D2CVU3_METT3</name>
<dbReference type="Pfam" id="PF07715">
    <property type="entry name" value="Plug"/>
    <property type="match status" value="1"/>
</dbReference>
<keyword evidence="16" id="KW-0675">Receptor</keyword>
<dbReference type="AlphaFoldDB" id="A0A2D2CVU3"/>
<evidence type="ECO:0000256" key="13">
    <source>
        <dbReference type="RuleBase" id="RU003357"/>
    </source>
</evidence>
<feature type="domain" description="Secretin/TonB short N-terminal" evidence="15">
    <location>
        <begin position="86"/>
        <end position="138"/>
    </location>
</feature>
<keyword evidence="11 12" id="KW-0998">Cell outer membrane</keyword>
<evidence type="ECO:0000256" key="5">
    <source>
        <dbReference type="ARBA" id="ARBA00022692"/>
    </source>
</evidence>
<proteinExistence type="inferred from homology"/>
<dbReference type="KEGG" id="mtw:CQW49_02130"/>
<dbReference type="InterPro" id="IPR011662">
    <property type="entry name" value="Secretin/TonB_short_N"/>
</dbReference>
<dbReference type="STRING" id="595536.GCA_000178815_00518"/>
<dbReference type="SMART" id="SM00965">
    <property type="entry name" value="STN"/>
    <property type="match status" value="1"/>
</dbReference>
<dbReference type="InterPro" id="IPR036942">
    <property type="entry name" value="Beta-barrel_TonB_sf"/>
</dbReference>
<keyword evidence="8" id="KW-0406">Ion transport</keyword>
<keyword evidence="4" id="KW-0410">Iron transport</keyword>
<evidence type="ECO:0000256" key="8">
    <source>
        <dbReference type="ARBA" id="ARBA00023065"/>
    </source>
</evidence>
<dbReference type="Gene3D" id="3.55.50.30">
    <property type="match status" value="1"/>
</dbReference>
<organism evidence="16 17">
    <name type="scientific">Methylosinus trichosporium (strain ATCC 35070 / NCIMB 11131 / UNIQEM 75 / OB3b)</name>
    <dbReference type="NCBI Taxonomy" id="595536"/>
    <lineage>
        <taxon>Bacteria</taxon>
        <taxon>Pseudomonadati</taxon>
        <taxon>Pseudomonadota</taxon>
        <taxon>Alphaproteobacteria</taxon>
        <taxon>Hyphomicrobiales</taxon>
        <taxon>Methylocystaceae</taxon>
        <taxon>Methylosinus</taxon>
    </lineage>
</organism>
<dbReference type="PANTHER" id="PTHR32552:SF68">
    <property type="entry name" value="FERRICHROME OUTER MEMBRANE TRANSPORTER_PHAGE RECEPTOR"/>
    <property type="match status" value="1"/>
</dbReference>
<evidence type="ECO:0000256" key="1">
    <source>
        <dbReference type="ARBA" id="ARBA00004571"/>
    </source>
</evidence>
<keyword evidence="10 12" id="KW-0472">Membrane</keyword>
<dbReference type="GO" id="GO:0009279">
    <property type="term" value="C:cell outer membrane"/>
    <property type="evidence" value="ECO:0007669"/>
    <property type="project" value="UniProtKB-SubCell"/>
</dbReference>
<dbReference type="PANTHER" id="PTHR32552">
    <property type="entry name" value="FERRICHROME IRON RECEPTOR-RELATED"/>
    <property type="match status" value="1"/>
</dbReference>
<evidence type="ECO:0000259" key="15">
    <source>
        <dbReference type="SMART" id="SM00965"/>
    </source>
</evidence>
<accession>A0A2D2CVU3</accession>
<evidence type="ECO:0000256" key="11">
    <source>
        <dbReference type="ARBA" id="ARBA00023237"/>
    </source>
</evidence>
<dbReference type="Proteomes" id="UP000230709">
    <property type="component" value="Chromosome"/>
</dbReference>
<keyword evidence="3 12" id="KW-1134">Transmembrane beta strand</keyword>
<dbReference type="Pfam" id="PF00593">
    <property type="entry name" value="TonB_dep_Rec_b-barrel"/>
    <property type="match status" value="1"/>
</dbReference>
<evidence type="ECO:0000256" key="14">
    <source>
        <dbReference type="SAM" id="MobiDB-lite"/>
    </source>
</evidence>